<dbReference type="PANTHER" id="PTHR44329:SF298">
    <property type="entry name" value="MIXED LINEAGE KINASE DOMAIN-LIKE PROTEIN"/>
    <property type="match status" value="1"/>
</dbReference>
<proteinExistence type="predicted"/>
<dbReference type="Proteomes" id="UP000059188">
    <property type="component" value="Unassembled WGS sequence"/>
</dbReference>
<organism evidence="4 5">
    <name type="scientific">Thanatephorus cucumeris (strain AG1-IB / isolate 7/3/14)</name>
    <name type="common">Lettuce bottom rot fungus</name>
    <name type="synonym">Rhizoctonia solani</name>
    <dbReference type="NCBI Taxonomy" id="1108050"/>
    <lineage>
        <taxon>Eukaryota</taxon>
        <taxon>Fungi</taxon>
        <taxon>Dikarya</taxon>
        <taxon>Basidiomycota</taxon>
        <taxon>Agaricomycotina</taxon>
        <taxon>Agaricomycetes</taxon>
        <taxon>Cantharellales</taxon>
        <taxon>Ceratobasidiaceae</taxon>
        <taxon>Rhizoctonia</taxon>
        <taxon>Rhizoctonia solani AG-1</taxon>
    </lineage>
</organism>
<keyword evidence="5" id="KW-1185">Reference proteome</keyword>
<dbReference type="OrthoDB" id="346907at2759"/>
<dbReference type="PROSITE" id="PS50011">
    <property type="entry name" value="PROTEIN_KINASE_DOM"/>
    <property type="match status" value="1"/>
</dbReference>
<dbReference type="PANTHER" id="PTHR44329">
    <property type="entry name" value="SERINE/THREONINE-PROTEIN KINASE TNNI3K-RELATED"/>
    <property type="match status" value="1"/>
</dbReference>
<evidence type="ECO:0000256" key="1">
    <source>
        <dbReference type="ARBA" id="ARBA00022741"/>
    </source>
</evidence>
<sequence length="552" mass="62408">MPLFGCFALSALCGPTNPRIDISHAHVSGALKAQRKARTPDEEFFVTFGWPAGLPFEVHQHQIEHIRSCAVELYDVALCELGGAMDWRSELGVNIDSIKSYIKKIRRFAEDWAQLNRMQAYLRERDIKGEVTEQHTHLYAFGRDFQELIDLGAWNARHERARTLDLAALEVTLGVICKTPEDLDVLKREDKLLVQWFMQHLQRKIATTPGHLTEPYLSAMLGIHRRTRYLPPLSDLAHEISRRDTFPFMRGGQSDIWRGTWLGLPVALKLVRTITRRSGATVRGVNLDSAEQDNDNDSNTVCPGDAARAFKREAEIWRQLMHDNVHPFLGVWVNTGDVYLVSPFMERGDAAEWVRTRNDVDRLKVLLEIARGIEYLHLRSPAVIHGDLRLANVLISDSGSACITDFGLARVLEGLTLTPVSQQLGVAGATRWMARELLLPTPPPLPDSDSSSQVDAELDATVTRETDIWSWGMTALEAMTAQPPYSHRRRDTQVMLDIIGGVLPTRPRSGFLSREEGDGLWMLMEKCWKADPGERPSASEIVAEMWKLQRRE</sequence>
<keyword evidence="2" id="KW-0067">ATP-binding</keyword>
<dbReference type="STRING" id="1108050.A0A0B7FGM8"/>
<dbReference type="SUPFAM" id="SSF56112">
    <property type="entry name" value="Protein kinase-like (PK-like)"/>
    <property type="match status" value="1"/>
</dbReference>
<evidence type="ECO:0000259" key="3">
    <source>
        <dbReference type="PROSITE" id="PS50011"/>
    </source>
</evidence>
<reference evidence="4 5" key="1">
    <citation type="submission" date="2014-11" db="EMBL/GenBank/DDBJ databases">
        <authorList>
            <person name="Wibberg Daniel"/>
        </authorList>
    </citation>
    <scope>NUCLEOTIDE SEQUENCE [LARGE SCALE GENOMIC DNA]</scope>
    <source>
        <strain evidence="4">Rhizoctonia solani AG1-IB 7/3/14</strain>
    </source>
</reference>
<dbReference type="AlphaFoldDB" id="A0A0B7FGM8"/>
<protein>
    <recommendedName>
        <fullName evidence="3">Protein kinase domain-containing protein</fullName>
    </recommendedName>
</protein>
<evidence type="ECO:0000313" key="5">
    <source>
        <dbReference type="Proteomes" id="UP000059188"/>
    </source>
</evidence>
<dbReference type="PROSITE" id="PS00109">
    <property type="entry name" value="PROTEIN_KINASE_TYR"/>
    <property type="match status" value="1"/>
</dbReference>
<accession>A0A0B7FGM8</accession>
<dbReference type="InterPro" id="IPR008266">
    <property type="entry name" value="Tyr_kinase_AS"/>
</dbReference>
<name>A0A0B7FGM8_THACB</name>
<dbReference type="InterPro" id="IPR000719">
    <property type="entry name" value="Prot_kinase_dom"/>
</dbReference>
<dbReference type="GO" id="GO:0004674">
    <property type="term" value="F:protein serine/threonine kinase activity"/>
    <property type="evidence" value="ECO:0007669"/>
    <property type="project" value="TreeGrafter"/>
</dbReference>
<dbReference type="Gene3D" id="1.10.510.10">
    <property type="entry name" value="Transferase(Phosphotransferase) domain 1"/>
    <property type="match status" value="1"/>
</dbReference>
<dbReference type="InterPro" id="IPR051681">
    <property type="entry name" value="Ser/Thr_Kinases-Pseudokinases"/>
</dbReference>
<dbReference type="EMBL" id="LN679119">
    <property type="protein sequence ID" value="CEL56049.1"/>
    <property type="molecule type" value="Genomic_DNA"/>
</dbReference>
<keyword evidence="1" id="KW-0547">Nucleotide-binding</keyword>
<gene>
    <name evidence="4" type="ORF">RSOLAG1IB_07502</name>
</gene>
<dbReference type="InterPro" id="IPR001245">
    <property type="entry name" value="Ser-Thr/Tyr_kinase_cat_dom"/>
</dbReference>
<evidence type="ECO:0000256" key="2">
    <source>
        <dbReference type="ARBA" id="ARBA00022840"/>
    </source>
</evidence>
<dbReference type="GO" id="GO:0005524">
    <property type="term" value="F:ATP binding"/>
    <property type="evidence" value="ECO:0007669"/>
    <property type="project" value="UniProtKB-KW"/>
</dbReference>
<dbReference type="Pfam" id="PF07714">
    <property type="entry name" value="PK_Tyr_Ser-Thr"/>
    <property type="match status" value="1"/>
</dbReference>
<feature type="domain" description="Protein kinase" evidence="3">
    <location>
        <begin position="242"/>
        <end position="547"/>
    </location>
</feature>
<evidence type="ECO:0000313" key="4">
    <source>
        <dbReference type="EMBL" id="CEL56049.1"/>
    </source>
</evidence>
<dbReference type="InterPro" id="IPR011009">
    <property type="entry name" value="Kinase-like_dom_sf"/>
</dbReference>